<evidence type="ECO:0000313" key="3">
    <source>
        <dbReference type="Proteomes" id="UP001250698"/>
    </source>
</evidence>
<feature type="compositionally biased region" description="Polar residues" evidence="1">
    <location>
        <begin position="32"/>
        <end position="43"/>
    </location>
</feature>
<protein>
    <submittedName>
        <fullName evidence="2">Uncharacterized protein</fullName>
    </submittedName>
</protein>
<sequence>MRLQQLLSVLALLVTSCGDVKNPNGMPAKPTGQGQPQVLTAASTPKPDSAAAKTENPVMPADTSVTGAWLILDGSLRGHDAATLNQLLDPEYGLWVLEQAGGVPLVTRVADVRRFRDQHQQPLFALDKQLMTCAAPKPVAKLPAAACPAGTFAEEGCFVGPSAPFRALDFWKTAAIKGGNRNQAQAAQGRCVRGVLQTRTGYQFHFSKSAGVGGRWRLVFLDLRGKCR</sequence>
<accession>A0ABU3TKZ0</accession>
<gene>
    <name evidence="2" type="ORF">ROI90_16630</name>
</gene>
<proteinExistence type="predicted"/>
<name>A0ABU3TKZ0_9BACT</name>
<dbReference type="PROSITE" id="PS51257">
    <property type="entry name" value="PROKAR_LIPOPROTEIN"/>
    <property type="match status" value="1"/>
</dbReference>
<feature type="region of interest" description="Disordered" evidence="1">
    <location>
        <begin position="23"/>
        <end position="55"/>
    </location>
</feature>
<dbReference type="RefSeq" id="WP_315999491.1">
    <property type="nucleotide sequence ID" value="NZ_JAWDJT010000012.1"/>
</dbReference>
<evidence type="ECO:0000313" key="2">
    <source>
        <dbReference type="EMBL" id="MDU0372033.1"/>
    </source>
</evidence>
<comment type="caution">
    <text evidence="2">The sequence shown here is derived from an EMBL/GenBank/DDBJ whole genome shotgun (WGS) entry which is preliminary data.</text>
</comment>
<reference evidence="2 3" key="1">
    <citation type="submission" date="2023-10" db="EMBL/GenBank/DDBJ databases">
        <title>Hymenobacter endophyticus sp. nov., an isolate from the leaf tissues of wheat.</title>
        <authorList>
            <person name="Dai Y."/>
        </authorList>
    </citation>
    <scope>NUCLEOTIDE SEQUENCE [LARGE SCALE GENOMIC DNA]</scope>
    <source>
        <strain evidence="2 3">ZK17L-C2</strain>
    </source>
</reference>
<keyword evidence="3" id="KW-1185">Reference proteome</keyword>
<organism evidence="2 3">
    <name type="scientific">Hymenobacter endophyticus</name>
    <dbReference type="NCBI Taxonomy" id="3076335"/>
    <lineage>
        <taxon>Bacteria</taxon>
        <taxon>Pseudomonadati</taxon>
        <taxon>Bacteroidota</taxon>
        <taxon>Cytophagia</taxon>
        <taxon>Cytophagales</taxon>
        <taxon>Hymenobacteraceae</taxon>
        <taxon>Hymenobacter</taxon>
    </lineage>
</organism>
<evidence type="ECO:0000256" key="1">
    <source>
        <dbReference type="SAM" id="MobiDB-lite"/>
    </source>
</evidence>
<dbReference type="EMBL" id="JAWDJT010000012">
    <property type="protein sequence ID" value="MDU0372033.1"/>
    <property type="molecule type" value="Genomic_DNA"/>
</dbReference>
<dbReference type="Proteomes" id="UP001250698">
    <property type="component" value="Unassembled WGS sequence"/>
</dbReference>